<dbReference type="InterPro" id="IPR036758">
    <property type="entry name" value="At5g01610-like"/>
</dbReference>
<dbReference type="InterPro" id="IPR007493">
    <property type="entry name" value="DUF538"/>
</dbReference>
<reference evidence="2" key="1">
    <citation type="submission" date="2022-07" db="EMBL/GenBank/DDBJ databases">
        <authorList>
            <person name="Macas J."/>
            <person name="Novak P."/>
            <person name="Neumann P."/>
        </authorList>
    </citation>
    <scope>NUCLEOTIDE SEQUENCE</scope>
</reference>
<dbReference type="PANTHER" id="PTHR31676:SF10">
    <property type="entry name" value="EXPRESSED PROTEIN"/>
    <property type="match status" value="1"/>
</dbReference>
<dbReference type="AlphaFoldDB" id="A0AAV0G411"/>
<evidence type="ECO:0000256" key="1">
    <source>
        <dbReference type="SAM" id="MobiDB-lite"/>
    </source>
</evidence>
<dbReference type="Proteomes" id="UP001152523">
    <property type="component" value="Unassembled WGS sequence"/>
</dbReference>
<organism evidence="2 3">
    <name type="scientific">Cuscuta epithymum</name>
    <dbReference type="NCBI Taxonomy" id="186058"/>
    <lineage>
        <taxon>Eukaryota</taxon>
        <taxon>Viridiplantae</taxon>
        <taxon>Streptophyta</taxon>
        <taxon>Embryophyta</taxon>
        <taxon>Tracheophyta</taxon>
        <taxon>Spermatophyta</taxon>
        <taxon>Magnoliopsida</taxon>
        <taxon>eudicotyledons</taxon>
        <taxon>Gunneridae</taxon>
        <taxon>Pentapetalae</taxon>
        <taxon>asterids</taxon>
        <taxon>lamiids</taxon>
        <taxon>Solanales</taxon>
        <taxon>Convolvulaceae</taxon>
        <taxon>Cuscuteae</taxon>
        <taxon>Cuscuta</taxon>
        <taxon>Cuscuta subgen. Cuscuta</taxon>
    </lineage>
</organism>
<accession>A0AAV0G411</accession>
<dbReference type="SUPFAM" id="SSF141562">
    <property type="entry name" value="At5g01610-like"/>
    <property type="match status" value="1"/>
</dbReference>
<dbReference type="PANTHER" id="PTHR31676">
    <property type="entry name" value="T31J12.3 PROTEIN-RELATED"/>
    <property type="match status" value="1"/>
</dbReference>
<evidence type="ECO:0000313" key="3">
    <source>
        <dbReference type="Proteomes" id="UP001152523"/>
    </source>
</evidence>
<evidence type="ECO:0000313" key="2">
    <source>
        <dbReference type="EMBL" id="CAH9142632.1"/>
    </source>
</evidence>
<name>A0AAV0G411_9ASTE</name>
<feature type="region of interest" description="Disordered" evidence="1">
    <location>
        <begin position="127"/>
        <end position="146"/>
    </location>
</feature>
<protein>
    <submittedName>
        <fullName evidence="2">Uncharacterized protein</fullName>
    </submittedName>
</protein>
<dbReference type="Gene3D" id="2.30.240.10">
    <property type="entry name" value="At5g01610-like"/>
    <property type="match status" value="1"/>
</dbReference>
<dbReference type="EMBL" id="CAMAPF010001044">
    <property type="protein sequence ID" value="CAH9142632.1"/>
    <property type="molecule type" value="Genomic_DNA"/>
</dbReference>
<sequence>MRANATEFCKGNALCQYKAKGLLKEVGLPTGLLPLQDMEEFGYVKDTGFVWFKSKKNTDHKFEKIGKLAQYGSEVTAYVEQKKIKKMTGVKAKELFLWVTISEISVDDPPTGKIYFKSPLGIGKTFPVSAFENPEDEKEEKEEQRK</sequence>
<proteinExistence type="predicted"/>
<keyword evidence="3" id="KW-1185">Reference proteome</keyword>
<comment type="caution">
    <text evidence="2">The sequence shown here is derived from an EMBL/GenBank/DDBJ whole genome shotgun (WGS) entry which is preliminary data.</text>
</comment>
<dbReference type="Pfam" id="PF04398">
    <property type="entry name" value="DUF538"/>
    <property type="match status" value="1"/>
</dbReference>
<gene>
    <name evidence="2" type="ORF">CEPIT_LOCUS40048</name>
</gene>